<dbReference type="Proteomes" id="UP001549749">
    <property type="component" value="Unassembled WGS sequence"/>
</dbReference>
<proteinExistence type="predicted"/>
<accession>A0ABV2T4Q5</accession>
<evidence type="ECO:0008006" key="3">
    <source>
        <dbReference type="Google" id="ProtNLM"/>
    </source>
</evidence>
<comment type="caution">
    <text evidence="1">The sequence shown here is derived from an EMBL/GenBank/DDBJ whole genome shotgun (WGS) entry which is preliminary data.</text>
</comment>
<gene>
    <name evidence="1" type="ORF">ABR189_08155</name>
</gene>
<sequence length="1187" mass="132056">MSSNKHIVHPLIRDGISQWERTSEALRDSYVSMDERKPQELLSFIYRYARYVLYYEASSPESNNDVLLPSGDWQDFFRNNAPFQYAIIHEFPVASLKNAYDKARKGYESGFDAGQLWPVINQVLAVMLQLNSWYTSLYDPAQTNVNDQTLYRILDALIRTDFSKGLFRLIALTNSIEAGSEKSVSRLFSINHLKENDAWGLTIDKLVSSDQELNRLNNYPRRQHIKALATLDELFNIGYNGVMQLQTAAADNFDKALSGGDLKKHPPHLGLLYAFLKLFDNVRTEMNRFTGKHLDFFYREILQLKERPAQPDHVHVLIALAQQVNSRLLPAGTAFKAGKDKTGKDLSFAMEQEGVFNQAMIAQLRTLYKDEHSTLFIAPVANSADGAGASFQDETNNSWPLLGNKQYFIDKSNPDVGTRLFPFASTGLLVAAPILLLQEGMRTVTIRIRLSALQTTLPAAILPALLQVRYSTDKEWVAPATSPTITYTAPELKIYLELQPADPPLVAADPKKWKTGYPLKEPMVQILFNQQAQYQLNDQSVKWYDELSKAACDSIAIEVGANGLKNNLLSNDNGQIDASKPFSPFTSVPLNGSNFYIGNEEAFRKPLTSLTLSMEWEGLNAVKKFGTYYVAYTPTVDNTSFKVQVDALKNGVWTAPADEKGLFAEASDNTLLSTTQFALTPYDRLLKNEQPLLPYTNTSIEGFIRLKLSPQDFFHQQYPGLLAQTLLALGKPGITAAEVAANPLPNVPYTPTIKQLSLSYTASTGSPSDITCFQLYPFEESNGVVVTPGSCTLLPVVEDEGTLLIGLSGAIPGSQLALFFQLAVFTANPDLASAATPVWAYLVGNNWQPLQKDIHLIRDDTKGLLTSGIITISLPWDADTVHTVLPAGYHWLKVSVNQYTAAICEGILVAAQGTRLVFTDQGNDPARLSIPLSSKVISSLVVPDSAIKKIVQPYPSFGGRMPEEPEDFNIRSSERLRHKGRAINVYDYERLILDAFPDIHKVKCIPHTQFRLNGKNDLVSVKAPGYVTIAVIPKTDTHPLAGKLRPRASSILLREIEEYLKLRTSHFVNVSTVNPIYEGVSFEGNVAFAAGKDANFYKQELKMAVLRFLSPWAFNGQQDITFGGTIMMSSVLQLIEQQDYVDYVTSFIMYSNRGTPLKKITAGTPWSVLVPDEQIYHALAPETDIVM</sequence>
<organism evidence="1 2">
    <name type="scientific">Chitinophaga defluvii</name>
    <dbReference type="NCBI Taxonomy" id="3163343"/>
    <lineage>
        <taxon>Bacteria</taxon>
        <taxon>Pseudomonadati</taxon>
        <taxon>Bacteroidota</taxon>
        <taxon>Chitinophagia</taxon>
        <taxon>Chitinophagales</taxon>
        <taxon>Chitinophagaceae</taxon>
        <taxon>Chitinophaga</taxon>
    </lineage>
</organism>
<keyword evidence="2" id="KW-1185">Reference proteome</keyword>
<dbReference type="EMBL" id="JBEXAC010000001">
    <property type="protein sequence ID" value="MET6997340.1"/>
    <property type="molecule type" value="Genomic_DNA"/>
</dbReference>
<name>A0ABV2T4Q5_9BACT</name>
<reference evidence="1 2" key="1">
    <citation type="submission" date="2024-06" db="EMBL/GenBank/DDBJ databases">
        <title>Chitinophaga defluvii sp. nov., isolated from municipal sewage.</title>
        <authorList>
            <person name="Zhang L."/>
        </authorList>
    </citation>
    <scope>NUCLEOTIDE SEQUENCE [LARGE SCALE GENOMIC DNA]</scope>
    <source>
        <strain evidence="1 2">H8</strain>
    </source>
</reference>
<protein>
    <recommendedName>
        <fullName evidence="3">Baseplate J-like protein</fullName>
    </recommendedName>
</protein>
<dbReference type="RefSeq" id="WP_354659978.1">
    <property type="nucleotide sequence ID" value="NZ_JBEXAC010000001.1"/>
</dbReference>
<evidence type="ECO:0000313" key="1">
    <source>
        <dbReference type="EMBL" id="MET6997340.1"/>
    </source>
</evidence>
<evidence type="ECO:0000313" key="2">
    <source>
        <dbReference type="Proteomes" id="UP001549749"/>
    </source>
</evidence>